<dbReference type="Pfam" id="PF03372">
    <property type="entry name" value="Exo_endo_phos"/>
    <property type="match status" value="1"/>
</dbReference>
<keyword evidence="3" id="KW-0732">Signal</keyword>
<dbReference type="PANTHER" id="PTHR10151:SF120">
    <property type="entry name" value="BIS(5'-ADENOSYL)-TRIPHOSPHATASE"/>
    <property type="match status" value="1"/>
</dbReference>
<feature type="signal peptide" evidence="3">
    <location>
        <begin position="1"/>
        <end position="22"/>
    </location>
</feature>
<reference evidence="6" key="1">
    <citation type="journal article" date="2017" name="bioRxiv">
        <title>Comparative analysis of the genomes of Stylophora pistillata and Acropora digitifera provides evidence for extensive differences between species of corals.</title>
        <authorList>
            <person name="Voolstra C.R."/>
            <person name="Li Y."/>
            <person name="Liew Y.J."/>
            <person name="Baumgarten S."/>
            <person name="Zoccola D."/>
            <person name="Flot J.-F."/>
            <person name="Tambutte S."/>
            <person name="Allemand D."/>
            <person name="Aranda M."/>
        </authorList>
    </citation>
    <scope>NUCLEOTIDE SEQUENCE [LARGE SCALE GENOMIC DNA]</scope>
</reference>
<dbReference type="InterPro" id="IPR017850">
    <property type="entry name" value="Alkaline_phosphatase_core_sf"/>
</dbReference>
<keyword evidence="6" id="KW-1185">Reference proteome</keyword>
<dbReference type="Proteomes" id="UP000225706">
    <property type="component" value="Unassembled WGS sequence"/>
</dbReference>
<accession>A0A2B4SBL8</accession>
<gene>
    <name evidence="5" type="primary">enpp4</name>
    <name evidence="5" type="ORF">AWC38_SpisGene9505</name>
</gene>
<sequence>MLAKRLLFVYLTWHSCFVLSTAASNSTVILIALGGFRWDFMSKAHTPRLDSMAGSGVRAHDVENVFPTVAMPNLYTIVTGLYPESHGIIANEMFDPDFNATFVSSNNETRWWDGGEPIWVTNQKQGFKSALSYWPGFDVDFEGYSPSFSSDGAKYSKPFVSEDNLMSVKERIDDVMKWLTMEAPPNFIAMYFAEPGRTGRKYGPDSPKTKTAIEESDSDVGYLVEKLREASLLDKVNVIFTSDHGLAAHNTSDFVNFDDIVNASSYELWAGNGAFFTLEPHPGKESYVFDSLKEGEQKKGHFLVYRKKEVPENLHFKSNRRIGSIVVLMEKGWYARSSKLSTNLTEGMIRGEQGFSTTEKDMHPFFIARGPAFKKNFTTGPLKLLDIYPMICEILGIEPAPNNGSLAEVKQLFGEPFATPTTPGDTRVSTESSTPKQKNGNNIVKIVGFAIVGFAVFVFLVASILLTVRWCKRNEQSKKAWMESEETPAIQAEETQALQEDHDEGNLASRVDFRKRLCVHREEIMNRVKNYHFDRASESSRSLYLKYSAVLDYKHARPTRIKMLTFNIWFSPDKMAERMEALGKIVQDLKPDLLTFQEVTRVNLGLLQKKPWFSQYRLTPTDAARHPGYFVVILSKFPIEKWQTYAFEDSPFQRELLTAEIKSTLLPKTPKFVIATTHLEHSGRFSKLREKHLKETMKMLSSFENVCVMGDMNLERQFDGDVVLPAQWIDTWLAVPGHTDSNGYTWDERRNPFIVKERESTLKDRLDRVFCKLSDFKVKEVRVVDDKMTKSGVLPSDHFGIFTVLETSKETKHNRKSFQAEKEVYFKRSSGREELTKL</sequence>
<protein>
    <submittedName>
        <fullName evidence="5">Bis(5'-adenosyl)-triphosphatase enpp4</fullName>
    </submittedName>
</protein>
<evidence type="ECO:0000259" key="4">
    <source>
        <dbReference type="Pfam" id="PF03372"/>
    </source>
</evidence>
<dbReference type="SUPFAM" id="SSF53649">
    <property type="entry name" value="Alkaline phosphatase-like"/>
    <property type="match status" value="1"/>
</dbReference>
<evidence type="ECO:0000256" key="1">
    <source>
        <dbReference type="SAM" id="MobiDB-lite"/>
    </source>
</evidence>
<dbReference type="CDD" id="cd09080">
    <property type="entry name" value="TDP2"/>
    <property type="match status" value="1"/>
</dbReference>
<dbReference type="InterPro" id="IPR036691">
    <property type="entry name" value="Endo/exonu/phosph_ase_sf"/>
</dbReference>
<evidence type="ECO:0000313" key="5">
    <source>
        <dbReference type="EMBL" id="PFX25845.1"/>
    </source>
</evidence>
<dbReference type="Gene3D" id="3.30.1360.180">
    <property type="match status" value="1"/>
</dbReference>
<keyword evidence="2" id="KW-1133">Transmembrane helix</keyword>
<name>A0A2B4SBL8_STYPI</name>
<keyword evidence="2" id="KW-0812">Transmembrane</keyword>
<dbReference type="GO" id="GO:0016787">
    <property type="term" value="F:hydrolase activity"/>
    <property type="evidence" value="ECO:0007669"/>
    <property type="project" value="UniProtKB-ARBA"/>
</dbReference>
<feature type="transmembrane region" description="Helical" evidence="2">
    <location>
        <begin position="446"/>
        <end position="468"/>
    </location>
</feature>
<dbReference type="SUPFAM" id="SSF56219">
    <property type="entry name" value="DNase I-like"/>
    <property type="match status" value="1"/>
</dbReference>
<dbReference type="OrthoDB" id="9975959at2759"/>
<proteinExistence type="predicted"/>
<dbReference type="AlphaFoldDB" id="A0A2B4SBL8"/>
<keyword evidence="2" id="KW-0472">Membrane</keyword>
<evidence type="ECO:0000256" key="2">
    <source>
        <dbReference type="SAM" id="Phobius"/>
    </source>
</evidence>
<dbReference type="CDD" id="cd16018">
    <property type="entry name" value="Enpp"/>
    <property type="match status" value="1"/>
</dbReference>
<dbReference type="PANTHER" id="PTHR10151">
    <property type="entry name" value="ECTONUCLEOTIDE PYROPHOSPHATASE/PHOSPHODIESTERASE"/>
    <property type="match status" value="1"/>
</dbReference>
<evidence type="ECO:0000313" key="6">
    <source>
        <dbReference type="Proteomes" id="UP000225706"/>
    </source>
</evidence>
<dbReference type="Gene3D" id="3.40.720.10">
    <property type="entry name" value="Alkaline Phosphatase, subunit A"/>
    <property type="match status" value="1"/>
</dbReference>
<organism evidence="5 6">
    <name type="scientific">Stylophora pistillata</name>
    <name type="common">Smooth cauliflower coral</name>
    <dbReference type="NCBI Taxonomy" id="50429"/>
    <lineage>
        <taxon>Eukaryota</taxon>
        <taxon>Metazoa</taxon>
        <taxon>Cnidaria</taxon>
        <taxon>Anthozoa</taxon>
        <taxon>Hexacorallia</taxon>
        <taxon>Scleractinia</taxon>
        <taxon>Astrocoeniina</taxon>
        <taxon>Pocilloporidae</taxon>
        <taxon>Stylophora</taxon>
    </lineage>
</organism>
<dbReference type="EMBL" id="LSMT01000140">
    <property type="protein sequence ID" value="PFX25845.1"/>
    <property type="molecule type" value="Genomic_DNA"/>
</dbReference>
<dbReference type="Gene3D" id="3.60.10.10">
    <property type="entry name" value="Endonuclease/exonuclease/phosphatase"/>
    <property type="match status" value="1"/>
</dbReference>
<feature type="region of interest" description="Disordered" evidence="1">
    <location>
        <begin position="418"/>
        <end position="437"/>
    </location>
</feature>
<dbReference type="InterPro" id="IPR002591">
    <property type="entry name" value="Phosphodiest/P_Trfase"/>
</dbReference>
<dbReference type="InterPro" id="IPR005135">
    <property type="entry name" value="Endo/exonuclease/phosphatase"/>
</dbReference>
<dbReference type="Pfam" id="PF01663">
    <property type="entry name" value="Phosphodiest"/>
    <property type="match status" value="1"/>
</dbReference>
<feature type="chain" id="PRO_5012247977" evidence="3">
    <location>
        <begin position="23"/>
        <end position="838"/>
    </location>
</feature>
<comment type="caution">
    <text evidence="5">The sequence shown here is derived from an EMBL/GenBank/DDBJ whole genome shotgun (WGS) entry which is preliminary data.</text>
</comment>
<evidence type="ECO:0000256" key="3">
    <source>
        <dbReference type="SAM" id="SignalP"/>
    </source>
</evidence>
<feature type="domain" description="Endonuclease/exonuclease/phosphatase" evidence="4">
    <location>
        <begin position="564"/>
        <end position="798"/>
    </location>
</feature>
<feature type="compositionally biased region" description="Polar residues" evidence="1">
    <location>
        <begin position="419"/>
        <end position="437"/>
    </location>
</feature>